<dbReference type="Gene3D" id="3.30.60.190">
    <property type="match status" value="1"/>
</dbReference>
<feature type="domain" description="HIT-type" evidence="2">
    <location>
        <begin position="10"/>
        <end position="43"/>
    </location>
</feature>
<dbReference type="SMR" id="A0A7M7GCD1"/>
<evidence type="ECO:0000313" key="4">
    <source>
        <dbReference type="Proteomes" id="UP000002358"/>
    </source>
</evidence>
<dbReference type="KEGG" id="nvi:100677869"/>
<dbReference type="Proteomes" id="UP000002358">
    <property type="component" value="Chromosome 5"/>
</dbReference>
<keyword evidence="1" id="KW-0479">Metal-binding</keyword>
<organism evidence="3 4">
    <name type="scientific">Nasonia vitripennis</name>
    <name type="common">Parasitic wasp</name>
    <dbReference type="NCBI Taxonomy" id="7425"/>
    <lineage>
        <taxon>Eukaryota</taxon>
        <taxon>Metazoa</taxon>
        <taxon>Ecdysozoa</taxon>
        <taxon>Arthropoda</taxon>
        <taxon>Hexapoda</taxon>
        <taxon>Insecta</taxon>
        <taxon>Pterygota</taxon>
        <taxon>Neoptera</taxon>
        <taxon>Endopterygota</taxon>
        <taxon>Hymenoptera</taxon>
        <taxon>Apocrita</taxon>
        <taxon>Proctotrupomorpha</taxon>
        <taxon>Chalcidoidea</taxon>
        <taxon>Pteromalidae</taxon>
        <taxon>Pteromalinae</taxon>
        <taxon>Nasonia</taxon>
    </lineage>
</organism>
<reference evidence="3" key="1">
    <citation type="submission" date="2021-01" db="UniProtKB">
        <authorList>
            <consortium name="EnsemblMetazoa"/>
        </authorList>
    </citation>
    <scope>IDENTIFICATION</scope>
</reference>
<dbReference type="OMA" id="LMPDYKP"/>
<dbReference type="FunCoup" id="A0A7M7GCD1">
    <property type="interactions" value="244"/>
</dbReference>
<dbReference type="PANTHER" id="PTHR15555:SF0">
    <property type="entry name" value="ZINC FINGER HIT DOMAIN-CONTAINING PROTEIN 2"/>
    <property type="match status" value="1"/>
</dbReference>
<dbReference type="EnsemblMetazoa" id="XM_003424693">
    <property type="protein sequence ID" value="XP_003424741"/>
    <property type="gene ID" value="LOC100677869"/>
</dbReference>
<evidence type="ECO:0000256" key="1">
    <source>
        <dbReference type="PROSITE-ProRule" id="PRU00453"/>
    </source>
</evidence>
<protein>
    <recommendedName>
        <fullName evidence="2">HIT-type domain-containing protein</fullName>
    </recommendedName>
</protein>
<dbReference type="GO" id="GO:0008270">
    <property type="term" value="F:zinc ion binding"/>
    <property type="evidence" value="ECO:0007669"/>
    <property type="project" value="UniProtKB-UniRule"/>
</dbReference>
<dbReference type="PROSITE" id="PS51083">
    <property type="entry name" value="ZF_HIT"/>
    <property type="match status" value="1"/>
</dbReference>
<dbReference type="OrthoDB" id="10005492at2759"/>
<gene>
    <name evidence="3" type="primary">100677869</name>
</gene>
<sequence>MEDKEDNQLCKLCNEKPRRYVCPKCNIEYCSLDCYKSTAHLDCSENFYKQCVEEMLKTQQCDPQMKQKTLDMLQRMHDNEQNDDDVLRHILDNEDEIEEFDEEVELDSDDDDIEPLGKRIENIDLDDTDQLWSALTASERQEFEALVKSGEAKKLLPLWKPWWTYTAEKKLIEDLSEKSECEKAYKNDCPKIVCVPALKSTSKASPFIRFNIINAVYAYAYTALYFNNEHHSTPLDAVYVFLRTCDTMRINRVYQESLSAIENVLLEITNNQELSGDQDTVLATKEAGDAILSGPEEDNRSFYLLAALSDLHQLMSGAKKEILADKSKSSIRKFKNKFQSNIDLGPTVVTKKSLALIVLKIEFYIAWLKLQSPTYDITDGKKM</sequence>
<dbReference type="InParanoid" id="A0A7M7GCD1"/>
<proteinExistence type="predicted"/>
<keyword evidence="1" id="KW-0863">Zinc-finger</keyword>
<keyword evidence="1" id="KW-0862">Zinc</keyword>
<evidence type="ECO:0000313" key="3">
    <source>
        <dbReference type="EnsemblMetazoa" id="XP_003424741"/>
    </source>
</evidence>
<dbReference type="InterPro" id="IPR039646">
    <property type="entry name" value="ZNHIT2"/>
</dbReference>
<accession>A0A7M7GCD1</accession>
<keyword evidence="4" id="KW-1185">Reference proteome</keyword>
<dbReference type="AlphaFoldDB" id="A0A7M7GCD1"/>
<dbReference type="InterPro" id="IPR007529">
    <property type="entry name" value="Znf_HIT"/>
</dbReference>
<dbReference type="PANTHER" id="PTHR15555">
    <property type="entry name" value="ZINC FINGER HIT DOMAIN CONTAINING PROTEIN 2 PROTEIN FON -RELATED"/>
    <property type="match status" value="1"/>
</dbReference>
<evidence type="ECO:0000259" key="2">
    <source>
        <dbReference type="PROSITE" id="PS51083"/>
    </source>
</evidence>
<dbReference type="SUPFAM" id="SSF144232">
    <property type="entry name" value="HIT/MYND zinc finger-like"/>
    <property type="match status" value="1"/>
</dbReference>
<name>A0A7M7GCD1_NASVI</name>
<dbReference type="Pfam" id="PF04438">
    <property type="entry name" value="zf-HIT"/>
    <property type="match status" value="1"/>
</dbReference>
<dbReference type="CDD" id="cd23024">
    <property type="entry name" value="zf-HIT_ZNHIT2-3"/>
    <property type="match status" value="1"/>
</dbReference>